<feature type="chain" id="PRO_5046226785" description="Fimbrial protein" evidence="1">
    <location>
        <begin position="23"/>
        <end position="267"/>
    </location>
</feature>
<proteinExistence type="predicted"/>
<evidence type="ECO:0008006" key="4">
    <source>
        <dbReference type="Google" id="ProtNLM"/>
    </source>
</evidence>
<feature type="signal peptide" evidence="1">
    <location>
        <begin position="1"/>
        <end position="22"/>
    </location>
</feature>
<dbReference type="EMBL" id="JADOBI010000003">
    <property type="protein sequence ID" value="MBF7979188.1"/>
    <property type="molecule type" value="Genomic_DNA"/>
</dbReference>
<dbReference type="Proteomes" id="UP000636811">
    <property type="component" value="Unassembled WGS sequence"/>
</dbReference>
<gene>
    <name evidence="2" type="ORF">IV433_07155</name>
</gene>
<name>A0ABS0E4V8_9GAMM</name>
<dbReference type="RefSeq" id="WP_195813846.1">
    <property type="nucleotide sequence ID" value="NZ_JADOBI010000003.1"/>
</dbReference>
<accession>A0ABS0E4V8</accession>
<organism evidence="2 3">
    <name type="scientific">Rahnella laticis</name>
    <dbReference type="NCBI Taxonomy" id="2787622"/>
    <lineage>
        <taxon>Bacteria</taxon>
        <taxon>Pseudomonadati</taxon>
        <taxon>Pseudomonadota</taxon>
        <taxon>Gammaproteobacteria</taxon>
        <taxon>Enterobacterales</taxon>
        <taxon>Yersiniaceae</taxon>
        <taxon>Rahnella</taxon>
    </lineage>
</organism>
<keyword evidence="3" id="KW-1185">Reference proteome</keyword>
<protein>
    <recommendedName>
        <fullName evidence="4">Fimbrial protein</fullName>
    </recommendedName>
</protein>
<evidence type="ECO:0000313" key="2">
    <source>
        <dbReference type="EMBL" id="MBF7979188.1"/>
    </source>
</evidence>
<reference evidence="2 3" key="1">
    <citation type="submission" date="2020-11" db="EMBL/GenBank/DDBJ databases">
        <title>Taxonomic investigation of Rahnella strains.</title>
        <authorList>
            <person name="Lee S.D."/>
        </authorList>
    </citation>
    <scope>NUCLEOTIDE SEQUENCE [LARGE SCALE GENOMIC DNA]</scope>
    <source>
        <strain evidence="2 3">SAP-17</strain>
    </source>
</reference>
<sequence length="267" mass="27977">MKFLSRYAIYTVVVFYCAFSSAVTISADTTQTVSGSRAFSRVNGNTTIIVTLRPANGGSASGVEDQNYSYDCPINIFTANAFDIPPVPSIVGTTQMFESRGTCKKVTKVFSQHSAFTVNWSLTNKTLQEQTLQVYVVWLLSGGNSDNADIAYITIPANSTCSATVDNVDLGTVKAGVRTSSSIKASFTGTASSKAMTINSDNISSSGNLALGGVGSQVKVYPTDSNNISAGGVWEMPSSGTLPLTVDATSGVRGVWSTSLLVSLTCS</sequence>
<evidence type="ECO:0000313" key="3">
    <source>
        <dbReference type="Proteomes" id="UP000636811"/>
    </source>
</evidence>
<comment type="caution">
    <text evidence="2">The sequence shown here is derived from an EMBL/GenBank/DDBJ whole genome shotgun (WGS) entry which is preliminary data.</text>
</comment>
<keyword evidence="1" id="KW-0732">Signal</keyword>
<evidence type="ECO:0000256" key="1">
    <source>
        <dbReference type="SAM" id="SignalP"/>
    </source>
</evidence>